<feature type="domain" description="Glycosyltransferase 2-like" evidence="2">
    <location>
        <begin position="194"/>
        <end position="241"/>
    </location>
</feature>
<dbReference type="InterPro" id="IPR029044">
    <property type="entry name" value="Nucleotide-diphossugar_trans"/>
</dbReference>
<dbReference type="CDD" id="cd04186">
    <property type="entry name" value="GT_2_like_c"/>
    <property type="match status" value="1"/>
</dbReference>
<evidence type="ECO:0000313" key="4">
    <source>
        <dbReference type="Proteomes" id="UP000178930"/>
    </source>
</evidence>
<dbReference type="Pfam" id="PF00535">
    <property type="entry name" value="Glycos_transf_2"/>
    <property type="match status" value="1"/>
</dbReference>
<feature type="domain" description="Glycosyltransferase 2-like" evidence="1">
    <location>
        <begin position="4"/>
        <end position="184"/>
    </location>
</feature>
<dbReference type="AlphaFoldDB" id="A0A1G1XWY4"/>
<dbReference type="STRING" id="1797532.A2729_02345"/>
<name>A0A1G1XWY4_9BACT</name>
<dbReference type="Pfam" id="PF13632">
    <property type="entry name" value="Glyco_trans_2_3"/>
    <property type="match status" value="1"/>
</dbReference>
<dbReference type="PANTHER" id="PTHR43179">
    <property type="entry name" value="RHAMNOSYLTRANSFERASE WBBL"/>
    <property type="match status" value="1"/>
</dbReference>
<dbReference type="Gene3D" id="3.90.550.10">
    <property type="entry name" value="Spore Coat Polysaccharide Biosynthesis Protein SpsA, Chain A"/>
    <property type="match status" value="1"/>
</dbReference>
<evidence type="ECO:0000313" key="3">
    <source>
        <dbReference type="EMBL" id="OGY44481.1"/>
    </source>
</evidence>
<evidence type="ECO:0000259" key="2">
    <source>
        <dbReference type="Pfam" id="PF13632"/>
    </source>
</evidence>
<evidence type="ECO:0000259" key="1">
    <source>
        <dbReference type="Pfam" id="PF00535"/>
    </source>
</evidence>
<sequence>MDLSIIILNYKQKGLLKQCLKGIVMAQPELTYEIIVIDNHSEDGSLAMVETMFLPEAETNTSQPMLPIAKPLVIPPIKTIAALANDGFAAGNNLGIKAAKGKYLMILNPDIALVPGTLEKMIVYLEENSKVGVLGPKLINPDGNVQDSCRRFPSLLTPLYRRTVFGKFPISKNPISHYLMKDFNHNQIIEVDWLFGACLLFRKSVLAKIGLFDERFFMYFEDLDICRRIWKAGYQVIYFPLVELVHYHQRLSAERGGIFGLFNHGGRIHFLSGLKYFAKYLGAKLPNRQAGQN</sequence>
<reference evidence="3 4" key="1">
    <citation type="journal article" date="2016" name="Nat. Commun.">
        <title>Thousands of microbial genomes shed light on interconnected biogeochemical processes in an aquifer system.</title>
        <authorList>
            <person name="Anantharaman K."/>
            <person name="Brown C.T."/>
            <person name="Hug L.A."/>
            <person name="Sharon I."/>
            <person name="Castelle C.J."/>
            <person name="Probst A.J."/>
            <person name="Thomas B.C."/>
            <person name="Singh A."/>
            <person name="Wilkins M.J."/>
            <person name="Karaoz U."/>
            <person name="Brodie E.L."/>
            <person name="Williams K.H."/>
            <person name="Hubbard S.S."/>
            <person name="Banfield J.F."/>
        </authorList>
    </citation>
    <scope>NUCLEOTIDE SEQUENCE [LARGE SCALE GENOMIC DNA]</scope>
</reference>
<protein>
    <recommendedName>
        <fullName evidence="1 2">Glycosyltransferase 2-like domain-containing protein</fullName>
    </recommendedName>
</protein>
<comment type="caution">
    <text evidence="3">The sequence shown here is derived from an EMBL/GenBank/DDBJ whole genome shotgun (WGS) entry which is preliminary data.</text>
</comment>
<dbReference type="Proteomes" id="UP000178930">
    <property type="component" value="Unassembled WGS sequence"/>
</dbReference>
<accession>A0A1G1XWY4</accession>
<dbReference type="PANTHER" id="PTHR43179:SF7">
    <property type="entry name" value="RHAMNOSYLTRANSFERASE WBBL"/>
    <property type="match status" value="1"/>
</dbReference>
<organism evidence="3 4">
    <name type="scientific">Candidatus Buchananbacteria bacterium RIFCSPHIGHO2_01_FULL_39_14</name>
    <dbReference type="NCBI Taxonomy" id="1797532"/>
    <lineage>
        <taxon>Bacteria</taxon>
        <taxon>Candidatus Buchananiibacteriota</taxon>
    </lineage>
</organism>
<dbReference type="SUPFAM" id="SSF53448">
    <property type="entry name" value="Nucleotide-diphospho-sugar transferases"/>
    <property type="match status" value="1"/>
</dbReference>
<gene>
    <name evidence="3" type="ORF">A2729_02345</name>
</gene>
<dbReference type="InterPro" id="IPR001173">
    <property type="entry name" value="Glyco_trans_2-like"/>
</dbReference>
<proteinExistence type="predicted"/>
<dbReference type="EMBL" id="MHIB01000016">
    <property type="protein sequence ID" value="OGY44481.1"/>
    <property type="molecule type" value="Genomic_DNA"/>
</dbReference>